<dbReference type="Proteomes" id="UP000243525">
    <property type="component" value="Unassembled WGS sequence"/>
</dbReference>
<evidence type="ECO:0000313" key="3">
    <source>
        <dbReference type="EMBL" id="PTN08545.1"/>
    </source>
</evidence>
<dbReference type="RefSeq" id="WP_107822350.1">
    <property type="nucleotide sequence ID" value="NZ_OY782574.1"/>
</dbReference>
<feature type="chain" id="PRO_5015530219" evidence="2">
    <location>
        <begin position="30"/>
        <end position="472"/>
    </location>
</feature>
<name>A0A2T5C1M7_9BACT</name>
<organism evidence="3 4">
    <name type="scientific">Mangrovibacterium marinum</name>
    <dbReference type="NCBI Taxonomy" id="1639118"/>
    <lineage>
        <taxon>Bacteria</taxon>
        <taxon>Pseudomonadati</taxon>
        <taxon>Bacteroidota</taxon>
        <taxon>Bacteroidia</taxon>
        <taxon>Marinilabiliales</taxon>
        <taxon>Prolixibacteraceae</taxon>
        <taxon>Mangrovibacterium</taxon>
    </lineage>
</organism>
<dbReference type="PROSITE" id="PS51257">
    <property type="entry name" value="PROKAR_LIPOPROTEIN"/>
    <property type="match status" value="1"/>
</dbReference>
<evidence type="ECO:0000256" key="2">
    <source>
        <dbReference type="SAM" id="SignalP"/>
    </source>
</evidence>
<dbReference type="AlphaFoldDB" id="A0A2T5C1M7"/>
<sequence length="472" mass="51944">MKFRWKNSSLRFKASLWSVVVLFSFVAIQGCSREDDLVEQVQTVSQKSMLIDSQNCFEELVVQNMENTDLDFEHTLYPGEYTPQWDEAYSSTASGYEYMNVPILSEYQFSVRKNIGTLESPKTRHVGAEQLLSFRKANATGNMQAMYLTFVPTAWYFDRNKNNVIESFYTNENNGNFSGYILYSSARNLNLQIVECYKDGLMIERATRSTMNLADFISLFGQMINSDVFIKNARFRLKSSTEGEDDTAAHVDLGEVEVVGDAPDEEEDSTDPDCGYAGTDDGSGSEYGSSGYGTGADIPEGGSSGGGGGSSSSSNNNVEGTPGGSFPSPIIKHEYTVLVVNGKTYVLVKGNWILQAGTEGQAKSVNGTDYIYYNGRWRPMYSPSVDVLKQYYTAEAYKELIKGGVAYWAGAGLSYSGVGTLMALLVGGGEAGLTDANYFMSRYYTEGERSSIYQKAVELTNQLRLEAGGLDE</sequence>
<gene>
    <name evidence="3" type="ORF">C8N47_108102</name>
</gene>
<accession>A0A2T5C1M7</accession>
<feature type="compositionally biased region" description="Acidic residues" evidence="1">
    <location>
        <begin position="262"/>
        <end position="271"/>
    </location>
</feature>
<keyword evidence="2" id="KW-0732">Signal</keyword>
<evidence type="ECO:0000313" key="4">
    <source>
        <dbReference type="Proteomes" id="UP000243525"/>
    </source>
</evidence>
<protein>
    <submittedName>
        <fullName evidence="3">Uncharacterized protein</fullName>
    </submittedName>
</protein>
<proteinExistence type="predicted"/>
<evidence type="ECO:0000256" key="1">
    <source>
        <dbReference type="SAM" id="MobiDB-lite"/>
    </source>
</evidence>
<dbReference type="EMBL" id="QAAD01000008">
    <property type="protein sequence ID" value="PTN08545.1"/>
    <property type="molecule type" value="Genomic_DNA"/>
</dbReference>
<keyword evidence="4" id="KW-1185">Reference proteome</keyword>
<feature type="signal peptide" evidence="2">
    <location>
        <begin position="1"/>
        <end position="29"/>
    </location>
</feature>
<comment type="caution">
    <text evidence="3">The sequence shown here is derived from an EMBL/GenBank/DDBJ whole genome shotgun (WGS) entry which is preliminary data.</text>
</comment>
<reference evidence="3 4" key="1">
    <citation type="submission" date="2018-04" db="EMBL/GenBank/DDBJ databases">
        <title>Genomic Encyclopedia of Archaeal and Bacterial Type Strains, Phase II (KMG-II): from individual species to whole genera.</title>
        <authorList>
            <person name="Goeker M."/>
        </authorList>
    </citation>
    <scope>NUCLEOTIDE SEQUENCE [LARGE SCALE GENOMIC DNA]</scope>
    <source>
        <strain evidence="3 4">DSM 28823</strain>
    </source>
</reference>
<feature type="compositionally biased region" description="Low complexity" evidence="1">
    <location>
        <begin position="278"/>
        <end position="289"/>
    </location>
</feature>
<feature type="region of interest" description="Disordered" evidence="1">
    <location>
        <begin position="241"/>
        <end position="326"/>
    </location>
</feature>